<evidence type="ECO:0000256" key="2">
    <source>
        <dbReference type="ARBA" id="ARBA00004824"/>
    </source>
</evidence>
<name>A0A538SIV4_UNCEI</name>
<evidence type="ECO:0000313" key="14">
    <source>
        <dbReference type="Proteomes" id="UP000317716"/>
    </source>
</evidence>
<sequence length="344" mass="37921">MDKKVDWKVDRKAPSPLPRLAYLDGRVVPYREASFGLLTHALNYGTGLFAGLRGYWNAEEDQLFVFRPEDHFRRFCESARLLRMELGVTPADLTAGLLELLRAEGYRENCYIRPLAFYGDESIGVRLHGLTPVVGMAAVRFGSYLGKEDGVHVAVSSWTRVSDNVIPARGKFAGSYVNSALAKTDAVLAGFDEALLLNDHGHVCEGSVENVFMLRHGVVVTPPVTDDVLEGFTRATVIQLLREDMGHTVVERSIDRTELYLADEVFLTGTGAEISPVTRADHRAIGDGRIGPIAAELRARYMETVSGRVARHRAWCRPVYAVTREREPMASGVAAVSERSVGST</sequence>
<dbReference type="GO" id="GO:0009098">
    <property type="term" value="P:L-leucine biosynthetic process"/>
    <property type="evidence" value="ECO:0007669"/>
    <property type="project" value="UniProtKB-UniPathway"/>
</dbReference>
<keyword evidence="8 12" id="KW-0663">Pyridoxal phosphate</keyword>
<dbReference type="UniPathway" id="UPA00049">
    <property type="reaction ID" value="UER00062"/>
</dbReference>
<dbReference type="GO" id="GO:0052656">
    <property type="term" value="F:L-isoleucine-2-oxoglutarate transaminase activity"/>
    <property type="evidence" value="ECO:0007669"/>
    <property type="project" value="RHEA"/>
</dbReference>
<evidence type="ECO:0000256" key="1">
    <source>
        <dbReference type="ARBA" id="ARBA00001933"/>
    </source>
</evidence>
<dbReference type="UniPathway" id="UPA00047">
    <property type="reaction ID" value="UER00058"/>
</dbReference>
<comment type="pathway">
    <text evidence="2 12">Amino-acid biosynthesis; L-isoleucine biosynthesis; L-isoleucine from 2-oxobutanoate: step 4/4.</text>
</comment>
<comment type="pathway">
    <text evidence="3 12">Amino-acid biosynthesis; L-valine biosynthesis; L-valine from pyruvate: step 4/4.</text>
</comment>
<dbReference type="GO" id="GO:0052654">
    <property type="term" value="F:L-leucine-2-oxoglutarate transaminase activity"/>
    <property type="evidence" value="ECO:0007669"/>
    <property type="project" value="RHEA"/>
</dbReference>
<evidence type="ECO:0000256" key="12">
    <source>
        <dbReference type="RuleBase" id="RU364094"/>
    </source>
</evidence>
<evidence type="ECO:0000256" key="10">
    <source>
        <dbReference type="ARBA" id="ARBA00048798"/>
    </source>
</evidence>
<dbReference type="FunFam" id="3.20.10.10:FF:000002">
    <property type="entry name" value="D-alanine aminotransferase"/>
    <property type="match status" value="1"/>
</dbReference>
<dbReference type="Proteomes" id="UP000317716">
    <property type="component" value="Unassembled WGS sequence"/>
</dbReference>
<comment type="caution">
    <text evidence="13">The sequence shown here is derived from an EMBL/GenBank/DDBJ whole genome shotgun (WGS) entry which is preliminary data.</text>
</comment>
<keyword evidence="12" id="KW-0028">Amino-acid biosynthesis</keyword>
<evidence type="ECO:0000256" key="7">
    <source>
        <dbReference type="ARBA" id="ARBA00022679"/>
    </source>
</evidence>
<comment type="function">
    <text evidence="12">Acts on leucine, isoleucine and valine.</text>
</comment>
<dbReference type="Gene3D" id="3.30.470.10">
    <property type="match status" value="1"/>
</dbReference>
<dbReference type="InterPro" id="IPR001544">
    <property type="entry name" value="Aminotrans_IV"/>
</dbReference>
<dbReference type="PANTHER" id="PTHR42743:SF4">
    <property type="entry name" value="BRANCHED-CHAIN-AMINO-ACID AMINOTRANSFERASE-RELATED"/>
    <property type="match status" value="1"/>
</dbReference>
<gene>
    <name evidence="12" type="primary">ilvE</name>
    <name evidence="13" type="ORF">E6K72_10590</name>
</gene>
<dbReference type="GO" id="GO:0009099">
    <property type="term" value="P:L-valine biosynthetic process"/>
    <property type="evidence" value="ECO:0007669"/>
    <property type="project" value="UniProtKB-UniPathway"/>
</dbReference>
<evidence type="ECO:0000256" key="4">
    <source>
        <dbReference type="ARBA" id="ARBA00005072"/>
    </source>
</evidence>
<evidence type="ECO:0000256" key="5">
    <source>
        <dbReference type="ARBA" id="ARBA00009320"/>
    </source>
</evidence>
<comment type="similarity">
    <text evidence="5 12">Belongs to the class-IV pyridoxal-phosphate-dependent aminotransferase family.</text>
</comment>
<evidence type="ECO:0000256" key="11">
    <source>
        <dbReference type="ARBA" id="ARBA00049229"/>
    </source>
</evidence>
<organism evidence="13 14">
    <name type="scientific">Eiseniibacteriota bacterium</name>
    <dbReference type="NCBI Taxonomy" id="2212470"/>
    <lineage>
        <taxon>Bacteria</taxon>
        <taxon>Candidatus Eiseniibacteriota</taxon>
    </lineage>
</organism>
<dbReference type="InterPro" id="IPR043132">
    <property type="entry name" value="BCAT-like_C"/>
</dbReference>
<comment type="catalytic activity">
    <reaction evidence="10 12">
        <text>L-isoleucine + 2-oxoglutarate = (S)-3-methyl-2-oxopentanoate + L-glutamate</text>
        <dbReference type="Rhea" id="RHEA:24801"/>
        <dbReference type="ChEBI" id="CHEBI:16810"/>
        <dbReference type="ChEBI" id="CHEBI:29985"/>
        <dbReference type="ChEBI" id="CHEBI:35146"/>
        <dbReference type="ChEBI" id="CHEBI:58045"/>
        <dbReference type="EC" id="2.6.1.42"/>
    </reaction>
</comment>
<keyword evidence="6 12" id="KW-0032">Aminotransferase</keyword>
<dbReference type="EC" id="2.6.1.42" evidence="12"/>
<reference evidence="13 14" key="1">
    <citation type="journal article" date="2019" name="Nat. Microbiol.">
        <title>Mediterranean grassland soil C-N compound turnover is dependent on rainfall and depth, and is mediated by genomically divergent microorganisms.</title>
        <authorList>
            <person name="Diamond S."/>
            <person name="Andeer P.F."/>
            <person name="Li Z."/>
            <person name="Crits-Christoph A."/>
            <person name="Burstein D."/>
            <person name="Anantharaman K."/>
            <person name="Lane K.R."/>
            <person name="Thomas B.C."/>
            <person name="Pan C."/>
            <person name="Northen T.R."/>
            <person name="Banfield J.F."/>
        </authorList>
    </citation>
    <scope>NUCLEOTIDE SEQUENCE [LARGE SCALE GENOMIC DNA]</scope>
    <source>
        <strain evidence="13">WS_2</strain>
    </source>
</reference>
<dbReference type="AlphaFoldDB" id="A0A538SIV4"/>
<dbReference type="GO" id="GO:0052655">
    <property type="term" value="F:L-valine-2-oxoglutarate transaminase activity"/>
    <property type="evidence" value="ECO:0007669"/>
    <property type="project" value="RHEA"/>
</dbReference>
<protein>
    <recommendedName>
        <fullName evidence="12">Branched-chain-amino-acid aminotransferase</fullName>
        <shortName evidence="12">BCAT</shortName>
        <ecNumber evidence="12">2.6.1.42</ecNumber>
    </recommendedName>
</protein>
<evidence type="ECO:0000313" key="13">
    <source>
        <dbReference type="EMBL" id="TMQ51301.1"/>
    </source>
</evidence>
<accession>A0A538SIV4</accession>
<dbReference type="InterPro" id="IPR005785">
    <property type="entry name" value="B_amino_transI"/>
</dbReference>
<evidence type="ECO:0000256" key="3">
    <source>
        <dbReference type="ARBA" id="ARBA00004931"/>
    </source>
</evidence>
<dbReference type="GO" id="GO:0009097">
    <property type="term" value="P:isoleucine biosynthetic process"/>
    <property type="evidence" value="ECO:0007669"/>
    <property type="project" value="UniProtKB-UniPathway"/>
</dbReference>
<dbReference type="NCBIfam" id="TIGR01122">
    <property type="entry name" value="ilvE_I"/>
    <property type="match status" value="1"/>
</dbReference>
<dbReference type="InterPro" id="IPR043131">
    <property type="entry name" value="BCAT-like_N"/>
</dbReference>
<dbReference type="InterPro" id="IPR050571">
    <property type="entry name" value="Class-IV_PLP-Dep_Aminotrnsfr"/>
</dbReference>
<dbReference type="PANTHER" id="PTHR42743">
    <property type="entry name" value="AMINO-ACID AMINOTRANSFERASE"/>
    <property type="match status" value="1"/>
</dbReference>
<comment type="catalytic activity">
    <reaction evidence="9 12">
        <text>L-valine + 2-oxoglutarate = 3-methyl-2-oxobutanoate + L-glutamate</text>
        <dbReference type="Rhea" id="RHEA:24813"/>
        <dbReference type="ChEBI" id="CHEBI:11851"/>
        <dbReference type="ChEBI" id="CHEBI:16810"/>
        <dbReference type="ChEBI" id="CHEBI:29985"/>
        <dbReference type="ChEBI" id="CHEBI:57762"/>
        <dbReference type="EC" id="2.6.1.42"/>
    </reaction>
</comment>
<dbReference type="NCBIfam" id="NF005146">
    <property type="entry name" value="PRK06606.1"/>
    <property type="match status" value="1"/>
</dbReference>
<dbReference type="Gene3D" id="3.20.10.10">
    <property type="entry name" value="D-amino Acid Aminotransferase, subunit A, domain 2"/>
    <property type="match status" value="1"/>
</dbReference>
<dbReference type="Pfam" id="PF01063">
    <property type="entry name" value="Aminotran_4"/>
    <property type="match status" value="1"/>
</dbReference>
<evidence type="ECO:0000256" key="8">
    <source>
        <dbReference type="ARBA" id="ARBA00022898"/>
    </source>
</evidence>
<dbReference type="EMBL" id="VBOS01000380">
    <property type="protein sequence ID" value="TMQ51301.1"/>
    <property type="molecule type" value="Genomic_DNA"/>
</dbReference>
<dbReference type="SUPFAM" id="SSF56752">
    <property type="entry name" value="D-aminoacid aminotransferase-like PLP-dependent enzymes"/>
    <property type="match status" value="1"/>
</dbReference>
<comment type="catalytic activity">
    <reaction evidence="11 12">
        <text>L-leucine + 2-oxoglutarate = 4-methyl-2-oxopentanoate + L-glutamate</text>
        <dbReference type="Rhea" id="RHEA:18321"/>
        <dbReference type="ChEBI" id="CHEBI:16810"/>
        <dbReference type="ChEBI" id="CHEBI:17865"/>
        <dbReference type="ChEBI" id="CHEBI:29985"/>
        <dbReference type="ChEBI" id="CHEBI:57427"/>
        <dbReference type="EC" id="2.6.1.42"/>
    </reaction>
</comment>
<comment type="pathway">
    <text evidence="4 12">Amino-acid biosynthesis; L-leucine biosynthesis; L-leucine from 3-methyl-2-oxobutanoate: step 4/4.</text>
</comment>
<evidence type="ECO:0000256" key="9">
    <source>
        <dbReference type="ARBA" id="ARBA00048212"/>
    </source>
</evidence>
<proteinExistence type="inferred from homology"/>
<keyword evidence="7 12" id="KW-0808">Transferase</keyword>
<evidence type="ECO:0000256" key="6">
    <source>
        <dbReference type="ARBA" id="ARBA00022576"/>
    </source>
</evidence>
<comment type="cofactor">
    <cofactor evidence="1 12">
        <name>pyridoxal 5'-phosphate</name>
        <dbReference type="ChEBI" id="CHEBI:597326"/>
    </cofactor>
</comment>
<keyword evidence="12" id="KW-0100">Branched-chain amino acid biosynthesis</keyword>
<dbReference type="InterPro" id="IPR036038">
    <property type="entry name" value="Aminotransferase-like"/>
</dbReference>
<dbReference type="UniPathway" id="UPA00048">
    <property type="reaction ID" value="UER00073"/>
</dbReference>